<keyword evidence="1" id="KW-0812">Transmembrane</keyword>
<keyword evidence="1" id="KW-0472">Membrane</keyword>
<reference evidence="2" key="1">
    <citation type="journal article" date="2012" name="Proc. Natl. Acad. Sci. U.S.A.">
        <title>Antigenic diversity is generated by distinct evolutionary mechanisms in African trypanosome species.</title>
        <authorList>
            <person name="Jackson A.P."/>
            <person name="Berry A."/>
            <person name="Aslett M."/>
            <person name="Allison H.C."/>
            <person name="Burton P."/>
            <person name="Vavrova-Anderson J."/>
            <person name="Brown R."/>
            <person name="Browne H."/>
            <person name="Corton N."/>
            <person name="Hauser H."/>
            <person name="Gamble J."/>
            <person name="Gilderthorp R."/>
            <person name="Marcello L."/>
            <person name="McQuillan J."/>
            <person name="Otto T.D."/>
            <person name="Quail M.A."/>
            <person name="Sanders M.J."/>
            <person name="van Tonder A."/>
            <person name="Ginger M.L."/>
            <person name="Field M.C."/>
            <person name="Barry J.D."/>
            <person name="Hertz-Fowler C."/>
            <person name="Berriman M."/>
        </authorList>
    </citation>
    <scope>NUCLEOTIDE SEQUENCE</scope>
    <source>
        <strain evidence="2">Y486</strain>
    </source>
</reference>
<gene>
    <name evidence="2" type="ORF">TVY486_0801990</name>
</gene>
<evidence type="ECO:0000256" key="1">
    <source>
        <dbReference type="SAM" id="Phobius"/>
    </source>
</evidence>
<protein>
    <submittedName>
        <fullName evidence="2">Uncharacterized protein</fullName>
    </submittedName>
</protein>
<dbReference type="VEuPathDB" id="TriTrypDB:TvY486_0801990"/>
<organism evidence="2">
    <name type="scientific">Trypanosoma vivax (strain Y486)</name>
    <dbReference type="NCBI Taxonomy" id="1055687"/>
    <lineage>
        <taxon>Eukaryota</taxon>
        <taxon>Discoba</taxon>
        <taxon>Euglenozoa</taxon>
        <taxon>Kinetoplastea</taxon>
        <taxon>Metakinetoplastina</taxon>
        <taxon>Trypanosomatida</taxon>
        <taxon>Trypanosomatidae</taxon>
        <taxon>Trypanosoma</taxon>
        <taxon>Duttonella</taxon>
    </lineage>
</organism>
<accession>G0U0J1</accession>
<sequence>MVWCGVKNNRVEAAANLPPITFTHAASHIPLRLPINAAKEIGCMKSRMLTILLFVSDAWRGCARHYLRINSRSTLFFLFLSLSLSVCVCVRACGALSFERSPRPTPPRRCLFVYINERRTERRRSNQTVRDD</sequence>
<feature type="transmembrane region" description="Helical" evidence="1">
    <location>
        <begin position="74"/>
        <end position="98"/>
    </location>
</feature>
<dbReference type="AlphaFoldDB" id="G0U0J1"/>
<evidence type="ECO:0000313" key="2">
    <source>
        <dbReference type="EMBL" id="CCC49590.1"/>
    </source>
</evidence>
<name>G0U0J1_TRYVY</name>
<dbReference type="EMBL" id="HE573024">
    <property type="protein sequence ID" value="CCC49590.1"/>
    <property type="molecule type" value="Genomic_DNA"/>
</dbReference>
<proteinExistence type="predicted"/>
<keyword evidence="1" id="KW-1133">Transmembrane helix</keyword>